<dbReference type="Gene3D" id="1.20.1250.20">
    <property type="entry name" value="MFS general substrate transporter like domains"/>
    <property type="match status" value="1"/>
</dbReference>
<dbReference type="EMBL" id="JARPMG010000005">
    <property type="protein sequence ID" value="KAJ8100752.1"/>
    <property type="molecule type" value="Genomic_DNA"/>
</dbReference>
<dbReference type="InterPro" id="IPR036259">
    <property type="entry name" value="MFS_trans_sf"/>
</dbReference>
<feature type="transmembrane region" description="Helical" evidence="5">
    <location>
        <begin position="430"/>
        <end position="456"/>
    </location>
</feature>
<comment type="subcellular location">
    <subcellularLocation>
        <location evidence="1">Membrane</location>
        <topology evidence="1">Multi-pass membrane protein</topology>
    </subcellularLocation>
</comment>
<feature type="transmembrane region" description="Helical" evidence="5">
    <location>
        <begin position="214"/>
        <end position="236"/>
    </location>
</feature>
<evidence type="ECO:0000313" key="7">
    <source>
        <dbReference type="EMBL" id="KAJ8100752.1"/>
    </source>
</evidence>
<dbReference type="GO" id="GO:0022857">
    <property type="term" value="F:transmembrane transporter activity"/>
    <property type="evidence" value="ECO:0007669"/>
    <property type="project" value="InterPro"/>
</dbReference>
<feature type="transmembrane region" description="Helical" evidence="5">
    <location>
        <begin position="499"/>
        <end position="518"/>
    </location>
</feature>
<dbReference type="SUPFAM" id="SSF103473">
    <property type="entry name" value="MFS general substrate transporter"/>
    <property type="match status" value="1"/>
</dbReference>
<feature type="transmembrane region" description="Helical" evidence="5">
    <location>
        <begin position="361"/>
        <end position="380"/>
    </location>
</feature>
<comment type="caution">
    <text evidence="7">The sequence shown here is derived from an EMBL/GenBank/DDBJ whole genome shotgun (WGS) entry which is preliminary data.</text>
</comment>
<organism evidence="7 8">
    <name type="scientific">Lipomyces tetrasporus</name>
    <dbReference type="NCBI Taxonomy" id="54092"/>
    <lineage>
        <taxon>Eukaryota</taxon>
        <taxon>Fungi</taxon>
        <taxon>Dikarya</taxon>
        <taxon>Ascomycota</taxon>
        <taxon>Saccharomycotina</taxon>
        <taxon>Lipomycetes</taxon>
        <taxon>Lipomycetales</taxon>
        <taxon>Lipomycetaceae</taxon>
        <taxon>Lipomyces</taxon>
    </lineage>
</organism>
<dbReference type="RefSeq" id="XP_056044202.1">
    <property type="nucleotide sequence ID" value="XM_056184067.1"/>
</dbReference>
<feature type="transmembrane region" description="Helical" evidence="5">
    <location>
        <begin position="322"/>
        <end position="341"/>
    </location>
</feature>
<dbReference type="InterPro" id="IPR020846">
    <property type="entry name" value="MFS_dom"/>
</dbReference>
<keyword evidence="8" id="KW-1185">Reference proteome</keyword>
<feature type="transmembrane region" description="Helical" evidence="5">
    <location>
        <begin position="128"/>
        <end position="145"/>
    </location>
</feature>
<gene>
    <name evidence="7" type="ORF">POJ06DRAFT_111090</name>
</gene>
<feature type="transmembrane region" description="Helical" evidence="5">
    <location>
        <begin position="64"/>
        <end position="84"/>
    </location>
</feature>
<sequence length="552" mass="61008">MGPTSQPRIDESAVPGTVFLVDLDGSHNLPKSETQKDIVLVPAPTDDPEDPLNWAPARKWRTMALVHFYTFIVGWASAGVYSILIDISEKTGLTVADLNSGTGTMLLFFGWGCLIWQPIGLTFGRRGSYVLSLAFTAAISVWTAYSTSYATWVVQRVLLGFVGAPIECLCEVSVTDMYFNHQRGHQIGLYLLMLTAGAYLAPLANGFINQSQGWQWVMYWCAILSAIACVLCFFFMEETMYYRETTFEAATIGGNIESGRKDSLNDKNEQISSSAVDIETTHTRPYSKSSYFRSLAMWRIIPDKPNEFFKIMYRPFVVSAKLPIVLWAGLFHGVAACAFSSMNATASVILSAPPYNFKSSIVGLFYIAPTIGSAIGSYWAGDVSDRICIYLARRNNGYREAEYRLWSATALCIIPPAGMILWGVGASHQVHWVGLMFGMGMLGFTLSTAGSIMIGYTIDSYKEISGETLMSLNIVRCTVAFGYGYAVTPWLERAGYQNGFIEMAVICLVLFGTFLIFIKYGKSLRRNSAGTYWTLVESGIRSLQEGKSKGVE</sequence>
<evidence type="ECO:0000256" key="1">
    <source>
        <dbReference type="ARBA" id="ARBA00004141"/>
    </source>
</evidence>
<dbReference type="PANTHER" id="PTHR23502:SF30">
    <property type="entry name" value="TRANSPORTER, PUTATIVE (AFU_ORTHOLOGUE AFUA_8G04702)-RELATED"/>
    <property type="match status" value="1"/>
</dbReference>
<dbReference type="Proteomes" id="UP001217417">
    <property type="component" value="Unassembled WGS sequence"/>
</dbReference>
<dbReference type="PROSITE" id="PS50850">
    <property type="entry name" value="MFS"/>
    <property type="match status" value="1"/>
</dbReference>
<keyword evidence="4 5" id="KW-0472">Membrane</keyword>
<proteinExistence type="predicted"/>
<evidence type="ECO:0000256" key="5">
    <source>
        <dbReference type="SAM" id="Phobius"/>
    </source>
</evidence>
<keyword evidence="2 5" id="KW-0812">Transmembrane</keyword>
<accession>A0AAD7QSK5</accession>
<dbReference type="GeneID" id="80879233"/>
<dbReference type="Pfam" id="PF07690">
    <property type="entry name" value="MFS_1"/>
    <property type="match status" value="1"/>
</dbReference>
<evidence type="ECO:0000256" key="2">
    <source>
        <dbReference type="ARBA" id="ARBA00022692"/>
    </source>
</evidence>
<keyword evidence="3 5" id="KW-1133">Transmembrane helix</keyword>
<feature type="domain" description="Major facilitator superfamily (MFS) profile" evidence="6">
    <location>
        <begin position="62"/>
        <end position="522"/>
    </location>
</feature>
<protein>
    <submittedName>
        <fullName evidence="7">MFS general substrate transporter</fullName>
    </submittedName>
</protein>
<feature type="transmembrane region" description="Helical" evidence="5">
    <location>
        <begin position="157"/>
        <end position="175"/>
    </location>
</feature>
<dbReference type="GO" id="GO:0005886">
    <property type="term" value="C:plasma membrane"/>
    <property type="evidence" value="ECO:0007669"/>
    <property type="project" value="TreeGrafter"/>
</dbReference>
<dbReference type="PANTHER" id="PTHR23502">
    <property type="entry name" value="MAJOR FACILITATOR SUPERFAMILY"/>
    <property type="match status" value="1"/>
</dbReference>
<name>A0AAD7QSK5_9ASCO</name>
<dbReference type="AlphaFoldDB" id="A0AAD7QSK5"/>
<feature type="transmembrane region" description="Helical" evidence="5">
    <location>
        <begin position="468"/>
        <end position="487"/>
    </location>
</feature>
<evidence type="ECO:0000256" key="4">
    <source>
        <dbReference type="ARBA" id="ARBA00023136"/>
    </source>
</evidence>
<feature type="transmembrane region" description="Helical" evidence="5">
    <location>
        <begin position="401"/>
        <end position="424"/>
    </location>
</feature>
<feature type="transmembrane region" description="Helical" evidence="5">
    <location>
        <begin position="187"/>
        <end position="208"/>
    </location>
</feature>
<dbReference type="InterPro" id="IPR011701">
    <property type="entry name" value="MFS"/>
</dbReference>
<evidence type="ECO:0000313" key="8">
    <source>
        <dbReference type="Proteomes" id="UP001217417"/>
    </source>
</evidence>
<evidence type="ECO:0000259" key="6">
    <source>
        <dbReference type="PROSITE" id="PS50850"/>
    </source>
</evidence>
<reference evidence="7" key="1">
    <citation type="submission" date="2023-03" db="EMBL/GenBank/DDBJ databases">
        <title>Near-Complete genome sequence of Lipomyces tetrasporous NRRL Y-64009, an oleaginous yeast capable of growing on lignocellulosic hydrolysates.</title>
        <authorList>
            <consortium name="Lawrence Berkeley National Laboratory"/>
            <person name="Jagtap S.S."/>
            <person name="Liu J.-J."/>
            <person name="Walukiewicz H.E."/>
            <person name="Pangilinan J."/>
            <person name="Lipzen A."/>
            <person name="Ahrendt S."/>
            <person name="Koriabine M."/>
            <person name="Cobaugh K."/>
            <person name="Salamov A."/>
            <person name="Yoshinaga Y."/>
            <person name="Ng V."/>
            <person name="Daum C."/>
            <person name="Grigoriev I.V."/>
            <person name="Slininger P.J."/>
            <person name="Dien B.S."/>
            <person name="Jin Y.-S."/>
            <person name="Rao C.V."/>
        </authorList>
    </citation>
    <scope>NUCLEOTIDE SEQUENCE</scope>
    <source>
        <strain evidence="7">NRRL Y-64009</strain>
    </source>
</reference>
<evidence type="ECO:0000256" key="3">
    <source>
        <dbReference type="ARBA" id="ARBA00022989"/>
    </source>
</evidence>
<feature type="transmembrane region" description="Helical" evidence="5">
    <location>
        <begin position="104"/>
        <end position="121"/>
    </location>
</feature>